<evidence type="ECO:0000313" key="2">
    <source>
        <dbReference type="Proteomes" id="UP001331761"/>
    </source>
</evidence>
<reference evidence="1 2" key="1">
    <citation type="submission" date="2019-10" db="EMBL/GenBank/DDBJ databases">
        <title>Assembly and Annotation for the nematode Trichostrongylus colubriformis.</title>
        <authorList>
            <person name="Martin J."/>
        </authorList>
    </citation>
    <scope>NUCLEOTIDE SEQUENCE [LARGE SCALE GENOMIC DNA]</scope>
    <source>
        <strain evidence="1">G859</strain>
        <tissue evidence="1">Whole worm</tissue>
    </source>
</reference>
<dbReference type="Proteomes" id="UP001331761">
    <property type="component" value="Unassembled WGS sequence"/>
</dbReference>
<keyword evidence="2" id="KW-1185">Reference proteome</keyword>
<dbReference type="EMBL" id="WIXE01013146">
    <property type="protein sequence ID" value="KAK5975347.1"/>
    <property type="molecule type" value="Genomic_DNA"/>
</dbReference>
<comment type="caution">
    <text evidence="1">The sequence shown here is derived from an EMBL/GenBank/DDBJ whole genome shotgun (WGS) entry which is preliminary data.</text>
</comment>
<name>A0AAN8IN07_TRICO</name>
<evidence type="ECO:0000313" key="1">
    <source>
        <dbReference type="EMBL" id="KAK5975347.1"/>
    </source>
</evidence>
<proteinExistence type="predicted"/>
<organism evidence="1 2">
    <name type="scientific">Trichostrongylus colubriformis</name>
    <name type="common">Black scour worm</name>
    <dbReference type="NCBI Taxonomy" id="6319"/>
    <lineage>
        <taxon>Eukaryota</taxon>
        <taxon>Metazoa</taxon>
        <taxon>Ecdysozoa</taxon>
        <taxon>Nematoda</taxon>
        <taxon>Chromadorea</taxon>
        <taxon>Rhabditida</taxon>
        <taxon>Rhabditina</taxon>
        <taxon>Rhabditomorpha</taxon>
        <taxon>Strongyloidea</taxon>
        <taxon>Trichostrongylidae</taxon>
        <taxon>Trichostrongylus</taxon>
    </lineage>
</organism>
<protein>
    <submittedName>
        <fullName evidence="1">Uncharacterized protein</fullName>
    </submittedName>
</protein>
<gene>
    <name evidence="1" type="ORF">GCK32_002105</name>
</gene>
<dbReference type="AlphaFoldDB" id="A0AAN8IN07"/>
<accession>A0AAN8IN07</accession>
<sequence length="242" mass="27053">MSVRKLRSDGQDVTSRFYHEAANSCPHVAVEQILTSSDDSTPLRARNETPGPRSHLRVNFRGKLHRDVAESSKHGGAECYTFEFLRRTMQGQVVYRRLGCKKKGRTASVAVMDGYNLVDNPTDLTHVRLCALVTDSVHDLQPDATNKTEQLYVIHGVLANSVDVPLVFAITTRNNPRVYEIIYGTIGNIIAASVGPRLLQLLLDSEKAAINVARKKNKSDRALLPPPSFIKRRVVRQEHEKT</sequence>